<feature type="region of interest" description="Disordered" evidence="2">
    <location>
        <begin position="255"/>
        <end position="280"/>
    </location>
</feature>
<gene>
    <name evidence="4" type="ORF">Tci_042244</name>
</gene>
<feature type="region of interest" description="Disordered" evidence="2">
    <location>
        <begin position="111"/>
        <end position="147"/>
    </location>
</feature>
<feature type="compositionally biased region" description="Basic and acidic residues" evidence="2">
    <location>
        <begin position="269"/>
        <end position="280"/>
    </location>
</feature>
<feature type="compositionally biased region" description="Acidic residues" evidence="2">
    <location>
        <begin position="357"/>
        <end position="366"/>
    </location>
</feature>
<feature type="coiled-coil region" evidence="1">
    <location>
        <begin position="160"/>
        <end position="219"/>
    </location>
</feature>
<comment type="caution">
    <text evidence="4">The sequence shown here is derived from an EMBL/GenBank/DDBJ whole genome shotgun (WGS) entry which is preliminary data.</text>
</comment>
<accession>A0A6L2M8C5</accession>
<sequence length="548" mass="63246">MELKDIFLMMVMLIWCNMMVIELILLVFFGLDFINTTNGHQFNISNRQERIGYSRVNGNCSKTVNSVKQIHAKVDGKAVVISESLVRSGLLFDDEDGNVTPLFNKMLVQNQAPKGEGHTSRSGEGKPKENIELTDTVPTSYDSPLTGGYIPGSDEGRITLAELMETCITLSNRVTQLENELSTTKAVYNNAFITLTNRVKKLESQLKQKRREDTKEMDKDENINLVSEQGEVQETTKHSRDDDDGTLAETLLNVKRSSAKDKGKRNHARDKATKEVKEERNDLAGLDKELAQKLYAEELAKEGAIQKQEIYNLEKAFELQRQLDQRKENVPKGDQAKEIEWNDPQQESSKKQRLDQQTEETEEEAESQGNSDQEVEELKLYMRIIPGEDIAIEAIPLAIKPSVIIEYKIVKEGKISTYHITRAVGSTRRYTSMINLLENIDREDLETLWETMKDKYGNTRPKEWYERVLWGDLKVMFELDIESEVWRKLQCGVHFVRFKNLHIFLLDKVYPLTPATIKMILERKLQADQWNEMCYQLLKLIMKQLRKK</sequence>
<keyword evidence="3" id="KW-0472">Membrane</keyword>
<protein>
    <submittedName>
        <fullName evidence="4">Uncharacterized protein</fullName>
    </submittedName>
</protein>
<evidence type="ECO:0000256" key="2">
    <source>
        <dbReference type="SAM" id="MobiDB-lite"/>
    </source>
</evidence>
<feature type="compositionally biased region" description="Basic and acidic residues" evidence="2">
    <location>
        <begin position="115"/>
        <end position="131"/>
    </location>
</feature>
<dbReference type="AlphaFoldDB" id="A0A6L2M8C5"/>
<evidence type="ECO:0000256" key="1">
    <source>
        <dbReference type="SAM" id="Coils"/>
    </source>
</evidence>
<reference evidence="4" key="1">
    <citation type="journal article" date="2019" name="Sci. Rep.">
        <title>Draft genome of Tanacetum cinerariifolium, the natural source of mosquito coil.</title>
        <authorList>
            <person name="Yamashiro T."/>
            <person name="Shiraishi A."/>
            <person name="Satake H."/>
            <person name="Nakayama K."/>
        </authorList>
    </citation>
    <scope>NUCLEOTIDE SEQUENCE</scope>
</reference>
<name>A0A6L2M8C5_TANCI</name>
<keyword evidence="1" id="KW-0175">Coiled coil</keyword>
<feature type="compositionally biased region" description="Basic and acidic residues" evidence="2">
    <location>
        <begin position="326"/>
        <end position="340"/>
    </location>
</feature>
<evidence type="ECO:0000313" key="4">
    <source>
        <dbReference type="EMBL" id="GEU70266.1"/>
    </source>
</evidence>
<feature type="region of interest" description="Disordered" evidence="2">
    <location>
        <begin position="326"/>
        <end position="374"/>
    </location>
</feature>
<feature type="transmembrane region" description="Helical" evidence="3">
    <location>
        <begin position="7"/>
        <end position="31"/>
    </location>
</feature>
<evidence type="ECO:0000256" key="3">
    <source>
        <dbReference type="SAM" id="Phobius"/>
    </source>
</evidence>
<proteinExistence type="predicted"/>
<dbReference type="EMBL" id="BKCJ010006084">
    <property type="protein sequence ID" value="GEU70266.1"/>
    <property type="molecule type" value="Genomic_DNA"/>
</dbReference>
<organism evidence="4">
    <name type="scientific">Tanacetum cinerariifolium</name>
    <name type="common">Dalmatian daisy</name>
    <name type="synonym">Chrysanthemum cinerariifolium</name>
    <dbReference type="NCBI Taxonomy" id="118510"/>
    <lineage>
        <taxon>Eukaryota</taxon>
        <taxon>Viridiplantae</taxon>
        <taxon>Streptophyta</taxon>
        <taxon>Embryophyta</taxon>
        <taxon>Tracheophyta</taxon>
        <taxon>Spermatophyta</taxon>
        <taxon>Magnoliopsida</taxon>
        <taxon>eudicotyledons</taxon>
        <taxon>Gunneridae</taxon>
        <taxon>Pentapetalae</taxon>
        <taxon>asterids</taxon>
        <taxon>campanulids</taxon>
        <taxon>Asterales</taxon>
        <taxon>Asteraceae</taxon>
        <taxon>Asteroideae</taxon>
        <taxon>Anthemideae</taxon>
        <taxon>Anthemidinae</taxon>
        <taxon>Tanacetum</taxon>
    </lineage>
</organism>
<keyword evidence="3" id="KW-0812">Transmembrane</keyword>
<keyword evidence="3" id="KW-1133">Transmembrane helix</keyword>